<feature type="domain" description="VanZ-like" evidence="2">
    <location>
        <begin position="22"/>
        <end position="127"/>
    </location>
</feature>
<dbReference type="InterPro" id="IPR053150">
    <property type="entry name" value="Teicoplanin_resist-assoc"/>
</dbReference>
<dbReference type="PANTHER" id="PTHR36834">
    <property type="entry name" value="MEMBRANE PROTEIN-RELATED"/>
    <property type="match status" value="1"/>
</dbReference>
<reference evidence="3 4" key="1">
    <citation type="submission" date="2013-02" db="EMBL/GenBank/DDBJ databases">
        <title>The Genome Sequence of Enterococcus phoeniculicola BAA-412.</title>
        <authorList>
            <consortium name="The Broad Institute Genome Sequencing Platform"/>
            <consortium name="The Broad Institute Genome Sequencing Center for Infectious Disease"/>
            <person name="Earl A.M."/>
            <person name="Gilmore M.S."/>
            <person name="Lebreton F."/>
            <person name="Walker B."/>
            <person name="Young S.K."/>
            <person name="Zeng Q."/>
            <person name="Gargeya S."/>
            <person name="Fitzgerald M."/>
            <person name="Haas B."/>
            <person name="Abouelleil A."/>
            <person name="Alvarado L."/>
            <person name="Arachchi H.M."/>
            <person name="Berlin A.M."/>
            <person name="Chapman S.B."/>
            <person name="Dewar J."/>
            <person name="Goldberg J."/>
            <person name="Griggs A."/>
            <person name="Gujja S."/>
            <person name="Hansen M."/>
            <person name="Howarth C."/>
            <person name="Imamovic A."/>
            <person name="Larimer J."/>
            <person name="McCowan C."/>
            <person name="Murphy C."/>
            <person name="Neiman D."/>
            <person name="Pearson M."/>
            <person name="Priest M."/>
            <person name="Roberts A."/>
            <person name="Saif S."/>
            <person name="Shea T."/>
            <person name="Sisk P."/>
            <person name="Sykes S."/>
            <person name="Wortman J."/>
            <person name="Nusbaum C."/>
            <person name="Birren B."/>
        </authorList>
    </citation>
    <scope>NUCLEOTIDE SEQUENCE [LARGE SCALE GENOMIC DNA]</scope>
    <source>
        <strain evidence="3 4">ATCC BAA-412</strain>
    </source>
</reference>
<accession>R3TKU9</accession>
<evidence type="ECO:0000256" key="1">
    <source>
        <dbReference type="SAM" id="Phobius"/>
    </source>
</evidence>
<feature type="transmembrane region" description="Helical" evidence="1">
    <location>
        <begin position="84"/>
        <end position="104"/>
    </location>
</feature>
<gene>
    <name evidence="3" type="ORF">UC3_02402</name>
</gene>
<feature type="transmembrane region" description="Helical" evidence="1">
    <location>
        <begin position="140"/>
        <end position="162"/>
    </location>
</feature>
<dbReference type="Pfam" id="PF04892">
    <property type="entry name" value="VanZ"/>
    <property type="match status" value="1"/>
</dbReference>
<keyword evidence="1" id="KW-0472">Membrane</keyword>
<feature type="transmembrane region" description="Helical" evidence="1">
    <location>
        <begin position="110"/>
        <end position="128"/>
    </location>
</feature>
<name>R3TKU9_9ENTE</name>
<evidence type="ECO:0000313" key="3">
    <source>
        <dbReference type="EMBL" id="EOL42054.1"/>
    </source>
</evidence>
<dbReference type="PATRIC" id="fig|1158610.3.peg.2377"/>
<keyword evidence="1" id="KW-1133">Transmembrane helix</keyword>
<dbReference type="eggNOG" id="COG4767">
    <property type="taxonomic scope" value="Bacteria"/>
</dbReference>
<dbReference type="HOGENOM" id="CLU_077618_7_0_9"/>
<organism evidence="3 4">
    <name type="scientific">Enterococcus phoeniculicola ATCC BAA-412</name>
    <dbReference type="NCBI Taxonomy" id="1158610"/>
    <lineage>
        <taxon>Bacteria</taxon>
        <taxon>Bacillati</taxon>
        <taxon>Bacillota</taxon>
        <taxon>Bacilli</taxon>
        <taxon>Lactobacillales</taxon>
        <taxon>Enterococcaceae</taxon>
        <taxon>Enterococcus</taxon>
    </lineage>
</organism>
<evidence type="ECO:0000313" key="4">
    <source>
        <dbReference type="Proteomes" id="UP000013785"/>
    </source>
</evidence>
<dbReference type="InterPro" id="IPR006976">
    <property type="entry name" value="VanZ-like"/>
</dbReference>
<feature type="transmembrane region" description="Helical" evidence="1">
    <location>
        <begin position="54"/>
        <end position="72"/>
    </location>
</feature>
<comment type="caution">
    <text evidence="3">The sequence shown here is derived from an EMBL/GenBank/DDBJ whole genome shotgun (WGS) entry which is preliminary data.</text>
</comment>
<dbReference type="AlphaFoldDB" id="R3TKU9"/>
<protein>
    <recommendedName>
        <fullName evidence="2">VanZ-like domain-containing protein</fullName>
    </recommendedName>
</protein>
<evidence type="ECO:0000259" key="2">
    <source>
        <dbReference type="Pfam" id="PF04892"/>
    </source>
</evidence>
<dbReference type="Proteomes" id="UP000013785">
    <property type="component" value="Unassembled WGS sequence"/>
</dbReference>
<dbReference type="STRING" id="154621.RV11_GL003454"/>
<proteinExistence type="predicted"/>
<dbReference type="PANTHER" id="PTHR36834:SF2">
    <property type="entry name" value="MEMBRANE PROTEIN"/>
    <property type="match status" value="1"/>
</dbReference>
<sequence>MGNRCFLYSFTHGCRFLSRLSSGASIRLVNLVPFHSIQSYINVDDGVHYRLLDVNIWGNILLFVPMGIYVPLIKKSFSFLKTLLSLVFISLLIEGIQYLFILGSADIDDVLLNVMGGLLGWVFYRFLLLLGKTPERTKTMVVIISTIVGIPVFILVILLFVMN</sequence>
<keyword evidence="4" id="KW-1185">Reference proteome</keyword>
<dbReference type="EMBL" id="AJAT01000017">
    <property type="protein sequence ID" value="EOL42054.1"/>
    <property type="molecule type" value="Genomic_DNA"/>
</dbReference>
<keyword evidence="1" id="KW-0812">Transmembrane</keyword>